<keyword evidence="5" id="KW-1185">Reference proteome</keyword>
<name>A0A068T1X3_NEOGA</name>
<accession>A0A068T1X3</accession>
<dbReference type="InterPro" id="IPR000917">
    <property type="entry name" value="Sulfatase_N"/>
</dbReference>
<dbReference type="GeneID" id="24260821"/>
<evidence type="ECO:0000313" key="4">
    <source>
        <dbReference type="EMBL" id="CDN51500.1"/>
    </source>
</evidence>
<keyword evidence="4" id="KW-0614">Plasmid</keyword>
<feature type="domain" description="Sulfatase N-terminal" evidence="3">
    <location>
        <begin position="5"/>
        <end position="365"/>
    </location>
</feature>
<dbReference type="GO" id="GO:0046872">
    <property type="term" value="F:metal ion binding"/>
    <property type="evidence" value="ECO:0007669"/>
    <property type="project" value="UniProtKB-KW"/>
</dbReference>
<dbReference type="OrthoDB" id="9795675at2"/>
<dbReference type="Proteomes" id="UP000028181">
    <property type="component" value="Plasmid pHAMBI540a"/>
</dbReference>
<keyword evidence="1" id="KW-0479">Metal-binding</keyword>
<dbReference type="GO" id="GO:0008484">
    <property type="term" value="F:sulfuric ester hydrolase activity"/>
    <property type="evidence" value="ECO:0007669"/>
    <property type="project" value="TreeGrafter"/>
</dbReference>
<dbReference type="SUPFAM" id="SSF53649">
    <property type="entry name" value="Alkaline phosphatase-like"/>
    <property type="match status" value="1"/>
</dbReference>
<dbReference type="Pfam" id="PF00884">
    <property type="entry name" value="Sulfatase"/>
    <property type="match status" value="1"/>
</dbReference>
<geneLocation type="plasmid" evidence="5">
    <name>II</name>
</geneLocation>
<proteinExistence type="predicted"/>
<organism evidence="4 5">
    <name type="scientific">Neorhizobium galegae bv. orientalis str. HAMBI 540</name>
    <dbReference type="NCBI Taxonomy" id="1028800"/>
    <lineage>
        <taxon>Bacteria</taxon>
        <taxon>Pseudomonadati</taxon>
        <taxon>Pseudomonadota</taxon>
        <taxon>Alphaproteobacteria</taxon>
        <taxon>Hyphomicrobiales</taxon>
        <taxon>Rhizobiaceae</taxon>
        <taxon>Rhizobium/Agrobacterium group</taxon>
        <taxon>Neorhizobium</taxon>
    </lineage>
</organism>
<gene>
    <name evidence="4" type="ORF">RG540_PA08240</name>
</gene>
<dbReference type="eggNOG" id="COG3119">
    <property type="taxonomic scope" value="Bacteria"/>
</dbReference>
<evidence type="ECO:0000259" key="3">
    <source>
        <dbReference type="Pfam" id="PF00884"/>
    </source>
</evidence>
<dbReference type="EMBL" id="HG938354">
    <property type="protein sequence ID" value="CDN51500.1"/>
    <property type="molecule type" value="Genomic_DNA"/>
</dbReference>
<dbReference type="Gene3D" id="3.40.720.10">
    <property type="entry name" value="Alkaline Phosphatase, subunit A"/>
    <property type="match status" value="1"/>
</dbReference>
<dbReference type="InterPro" id="IPR017850">
    <property type="entry name" value="Alkaline_phosphatase_core_sf"/>
</dbReference>
<dbReference type="RefSeq" id="WP_041364989.1">
    <property type="nucleotide sequence ID" value="NZ_HG938354.1"/>
</dbReference>
<dbReference type="AlphaFoldDB" id="A0A068T1X3"/>
<dbReference type="PANTHER" id="PTHR45953:SF1">
    <property type="entry name" value="IDURONATE 2-SULFATASE"/>
    <property type="match status" value="1"/>
</dbReference>
<dbReference type="KEGG" id="ngg:RG540_PA08240"/>
<dbReference type="PANTHER" id="PTHR45953">
    <property type="entry name" value="IDURONATE 2-SULFATASE"/>
    <property type="match status" value="1"/>
</dbReference>
<reference evidence="5" key="1">
    <citation type="journal article" date="2014" name="BMC Genomics">
        <title>Genome sequencing of two Neorhizobium galegae strains reveals a noeT gene responsible for the unusual acetylation of the nodulation factors.</title>
        <authorList>
            <person name="Osterman J."/>
            <person name="Marsh J."/>
            <person name="Laine P.K."/>
            <person name="Zeng Z."/>
            <person name="Alatalo E."/>
            <person name="Sullivan J.T."/>
            <person name="Young J.P."/>
            <person name="Thomas-Oates J."/>
            <person name="Paulin L."/>
            <person name="Lindstrom K."/>
        </authorList>
    </citation>
    <scope>NUCLEOTIDE SEQUENCE [LARGE SCALE GENOMIC DNA]</scope>
    <source>
        <strain evidence="5">HAMBI 540</strain>
    </source>
</reference>
<evidence type="ECO:0000256" key="2">
    <source>
        <dbReference type="ARBA" id="ARBA00022801"/>
    </source>
</evidence>
<protein>
    <submittedName>
        <fullName evidence="4">Arylsulfatase</fullName>
    </submittedName>
</protein>
<keyword evidence="2" id="KW-0378">Hydrolase</keyword>
<dbReference type="GO" id="GO:0005737">
    <property type="term" value="C:cytoplasm"/>
    <property type="evidence" value="ECO:0007669"/>
    <property type="project" value="TreeGrafter"/>
</dbReference>
<evidence type="ECO:0000313" key="5">
    <source>
        <dbReference type="Proteomes" id="UP000028181"/>
    </source>
</evidence>
<evidence type="ECO:0000256" key="1">
    <source>
        <dbReference type="ARBA" id="ARBA00022723"/>
    </source>
</evidence>
<sequence>MAERPNIILIMTDQQRYDSISALGFPYAVTPNIDALVEKGVALTNCHVNAPSCVPSRASLFSGYYPHTTGVLANGQAWQRTWVEQLRDAGYRCVNVGKMHTIPYNSDSGFHERYVVENKDRYMEGRWYFDEWDKALAANGLVKQQREHYRKLDDYRDRLGCFDWKLPEALHSDAFVGNMAKWWVETYPTTEPLFLQVGFPGPHPPFDPPARYAEPYLRRNDLPLPRPTKEELRSLHQELKDKRQHDVEVDHDSVVWSLDPSEDQMQRLWAHYLGNVTLIDEKVGELLGSLLERGYLEDAIVIFTSDHGECLGEHGLIQKWSMYDVVTRVPTVIWSTAGRFEGGRSVDGLCQLFDLGPTILEYAGIVPPKTFEAKSLKPALEGKDWTPRAHVFCEQIGDVAMAGGVEFMTGVRSDRWKLVHFKGSEDGQLFDLENDPKEVRNLWSDPAHAERKRELLDVMRDWLIESNFKTRDVMAGAR</sequence>
<dbReference type="PATRIC" id="fig|1028800.3.peg.5450"/>
<dbReference type="HOGENOM" id="CLU_006332_9_2_5"/>